<dbReference type="AlphaFoldDB" id="A0AAN5E498"/>
<name>A0AAN5E498_LISMN</name>
<organism evidence="1 2">
    <name type="scientific">Listeria monocytogenes</name>
    <dbReference type="NCBI Taxonomy" id="1639"/>
    <lineage>
        <taxon>Bacteria</taxon>
        <taxon>Bacillati</taxon>
        <taxon>Bacillota</taxon>
        <taxon>Bacilli</taxon>
        <taxon>Bacillales</taxon>
        <taxon>Listeriaceae</taxon>
        <taxon>Listeria</taxon>
    </lineage>
</organism>
<reference evidence="1 2" key="1">
    <citation type="journal article" date="2018" name="Genome Biol.">
        <title>SKESA: strategic k-mer extension for scrupulous assemblies.</title>
        <authorList>
            <person name="Souvorov A."/>
            <person name="Agarwala R."/>
            <person name="Lipman D.J."/>
        </authorList>
    </citation>
    <scope>NUCLEOTIDE SEQUENCE [LARGE SCALE GENOMIC DNA]</scope>
    <source>
        <strain evidence="1 2">DMG1500109</strain>
    </source>
</reference>
<evidence type="ECO:0000313" key="2">
    <source>
        <dbReference type="Proteomes" id="UP000843775"/>
    </source>
</evidence>
<protein>
    <submittedName>
        <fullName evidence="1">Uncharacterized protein</fullName>
    </submittedName>
</protein>
<dbReference type="RefSeq" id="WP_009918003.1">
    <property type="nucleotide sequence ID" value="NZ_NXQD01000013.1"/>
</dbReference>
<sequence>MLGERLCGGRTLQEGLHARFARMHIWAVIRFASNEPNGMEGFKWMVDGF</sequence>
<gene>
    <name evidence="1" type="ORF">GI949_15135</name>
</gene>
<dbReference type="EMBL" id="DAAJZA010000023">
    <property type="protein sequence ID" value="HAC1756303.1"/>
    <property type="molecule type" value="Genomic_DNA"/>
</dbReference>
<proteinExistence type="predicted"/>
<dbReference type="Proteomes" id="UP000843775">
    <property type="component" value="Unassembled WGS sequence"/>
</dbReference>
<evidence type="ECO:0000313" key="1">
    <source>
        <dbReference type="EMBL" id="HAC1756303.1"/>
    </source>
</evidence>
<comment type="caution">
    <text evidence="1">The sequence shown here is derived from an EMBL/GenBank/DDBJ whole genome shotgun (WGS) entry which is preliminary data.</text>
</comment>
<accession>A0AAN5E498</accession>